<dbReference type="AlphaFoldDB" id="A0A1G6ZM51"/>
<protein>
    <submittedName>
        <fullName evidence="3">1-acyl-sn-glycerol-3-phosphate acyltransferase</fullName>
    </submittedName>
</protein>
<evidence type="ECO:0000313" key="4">
    <source>
        <dbReference type="Proteomes" id="UP000199109"/>
    </source>
</evidence>
<evidence type="ECO:0000259" key="2">
    <source>
        <dbReference type="SMART" id="SM00563"/>
    </source>
</evidence>
<feature type="transmembrane region" description="Helical" evidence="1">
    <location>
        <begin position="326"/>
        <end position="344"/>
    </location>
</feature>
<feature type="transmembrane region" description="Helical" evidence="1">
    <location>
        <begin position="299"/>
        <end position="320"/>
    </location>
</feature>
<keyword evidence="3" id="KW-0012">Acyltransferase</keyword>
<keyword evidence="4" id="KW-1185">Reference proteome</keyword>
<sequence length="347" mass="40196">MKNSGYRLLKLWVKAGLYLYYGNIKISGLQNVPRNEPVLFLPNHQGALMDVLLIVTDCHRKPFFLTRSDVFERTTLIKFFAFLRMLPIYRIRDGRESLKKNRAIFDQCSQLFGQNHAMVMFPEANHNIKRRVRPLSKGFTRILLNTLKRNPELKIHIIPVGMNYRSNTGFPDKVALNYGMPIVANDYYDEKETQNTIHTLKDVVSDSLKTLTTHIEDEKKYDATLRKLDALQVDYLNPSETNFAIKNWDASDDKKADLQTPAALKAFFKGIFIVLNLPVIILWRTGIKPKVREPEFMGTFRFGFALLVYPIFYLVLFAVIAAIWNGFVGMAVIIGLFLFNWGYVRWN</sequence>
<dbReference type="GO" id="GO:0016287">
    <property type="term" value="F:glycerone-phosphate O-acyltransferase activity"/>
    <property type="evidence" value="ECO:0007669"/>
    <property type="project" value="TreeGrafter"/>
</dbReference>
<gene>
    <name evidence="3" type="ORF">SAMN05421636_10316</name>
</gene>
<dbReference type="SUPFAM" id="SSF69593">
    <property type="entry name" value="Glycerol-3-phosphate (1)-acyltransferase"/>
    <property type="match status" value="1"/>
</dbReference>
<dbReference type="STRING" id="641691.SAMN05421636_10316"/>
<organism evidence="3 4">
    <name type="scientific">Pricia antarctica</name>
    <dbReference type="NCBI Taxonomy" id="641691"/>
    <lineage>
        <taxon>Bacteria</taxon>
        <taxon>Pseudomonadati</taxon>
        <taxon>Bacteroidota</taxon>
        <taxon>Flavobacteriia</taxon>
        <taxon>Flavobacteriales</taxon>
        <taxon>Flavobacteriaceae</taxon>
        <taxon>Pricia</taxon>
    </lineage>
</organism>
<keyword evidence="1" id="KW-0472">Membrane</keyword>
<keyword evidence="1" id="KW-1133">Transmembrane helix</keyword>
<feature type="domain" description="Phospholipid/glycerol acyltransferase" evidence="2">
    <location>
        <begin position="38"/>
        <end position="165"/>
    </location>
</feature>
<dbReference type="OrthoDB" id="9806008at2"/>
<dbReference type="InterPro" id="IPR002123">
    <property type="entry name" value="Plipid/glycerol_acylTrfase"/>
</dbReference>
<proteinExistence type="predicted"/>
<feature type="transmembrane region" description="Helical" evidence="1">
    <location>
        <begin position="266"/>
        <end position="287"/>
    </location>
</feature>
<dbReference type="RefSeq" id="WP_091866547.1">
    <property type="nucleotide sequence ID" value="NZ_FNAO01000003.1"/>
</dbReference>
<evidence type="ECO:0000313" key="3">
    <source>
        <dbReference type="EMBL" id="SDE03728.1"/>
    </source>
</evidence>
<dbReference type="SMART" id="SM00563">
    <property type="entry name" value="PlsC"/>
    <property type="match status" value="1"/>
</dbReference>
<evidence type="ECO:0000256" key="1">
    <source>
        <dbReference type="SAM" id="Phobius"/>
    </source>
</evidence>
<name>A0A1G6ZM51_9FLAO</name>
<dbReference type="GO" id="GO:0004366">
    <property type="term" value="F:glycerol-3-phosphate O-acyltransferase activity"/>
    <property type="evidence" value="ECO:0007669"/>
    <property type="project" value="TreeGrafter"/>
</dbReference>
<dbReference type="Pfam" id="PF01553">
    <property type="entry name" value="Acyltransferase"/>
    <property type="match status" value="1"/>
</dbReference>
<keyword evidence="1" id="KW-0812">Transmembrane</keyword>
<reference evidence="3 4" key="1">
    <citation type="submission" date="2016-10" db="EMBL/GenBank/DDBJ databases">
        <authorList>
            <person name="de Groot N.N."/>
        </authorList>
    </citation>
    <scope>NUCLEOTIDE SEQUENCE [LARGE SCALE GENOMIC DNA]</scope>
    <source>
        <strain evidence="3 4">DSM 23421</strain>
    </source>
</reference>
<dbReference type="InterPro" id="IPR052744">
    <property type="entry name" value="GPAT/DAPAT"/>
</dbReference>
<dbReference type="GO" id="GO:0008654">
    <property type="term" value="P:phospholipid biosynthetic process"/>
    <property type="evidence" value="ECO:0007669"/>
    <property type="project" value="TreeGrafter"/>
</dbReference>
<accession>A0A1G6ZM51</accession>
<dbReference type="PANTHER" id="PTHR31605:SF0">
    <property type="entry name" value="GLYCEROL-3-PHOSPHATE O-ACYLTRANSFERASE 1"/>
    <property type="match status" value="1"/>
</dbReference>
<dbReference type="PANTHER" id="PTHR31605">
    <property type="entry name" value="GLYCEROL-3-PHOSPHATE O-ACYLTRANSFERASE 1"/>
    <property type="match status" value="1"/>
</dbReference>
<keyword evidence="3" id="KW-0808">Transferase</keyword>
<dbReference type="Proteomes" id="UP000199109">
    <property type="component" value="Unassembled WGS sequence"/>
</dbReference>
<dbReference type="EMBL" id="FNAO01000003">
    <property type="protein sequence ID" value="SDE03728.1"/>
    <property type="molecule type" value="Genomic_DNA"/>
</dbReference>